<protein>
    <submittedName>
        <fullName evidence="2">Uncharacterized protein</fullName>
    </submittedName>
</protein>
<organism evidence="2 3">
    <name type="scientific">Batillaria attramentaria</name>
    <dbReference type="NCBI Taxonomy" id="370345"/>
    <lineage>
        <taxon>Eukaryota</taxon>
        <taxon>Metazoa</taxon>
        <taxon>Spiralia</taxon>
        <taxon>Lophotrochozoa</taxon>
        <taxon>Mollusca</taxon>
        <taxon>Gastropoda</taxon>
        <taxon>Caenogastropoda</taxon>
        <taxon>Sorbeoconcha</taxon>
        <taxon>Cerithioidea</taxon>
        <taxon>Batillariidae</taxon>
        <taxon>Batillaria</taxon>
    </lineage>
</organism>
<accession>A0ABD0M1B1</accession>
<dbReference type="EMBL" id="JACVVK020000009">
    <property type="protein sequence ID" value="KAK7505700.1"/>
    <property type="molecule type" value="Genomic_DNA"/>
</dbReference>
<gene>
    <name evidence="2" type="ORF">BaRGS_00002971</name>
</gene>
<keyword evidence="3" id="KW-1185">Reference proteome</keyword>
<evidence type="ECO:0000313" key="2">
    <source>
        <dbReference type="EMBL" id="KAK7505700.1"/>
    </source>
</evidence>
<feature type="region of interest" description="Disordered" evidence="1">
    <location>
        <begin position="61"/>
        <end position="147"/>
    </location>
</feature>
<feature type="compositionally biased region" description="Polar residues" evidence="1">
    <location>
        <begin position="118"/>
        <end position="128"/>
    </location>
</feature>
<comment type="caution">
    <text evidence="2">The sequence shown here is derived from an EMBL/GenBank/DDBJ whole genome shotgun (WGS) entry which is preliminary data.</text>
</comment>
<feature type="compositionally biased region" description="Basic and acidic residues" evidence="1">
    <location>
        <begin position="74"/>
        <end position="90"/>
    </location>
</feature>
<evidence type="ECO:0000313" key="3">
    <source>
        <dbReference type="Proteomes" id="UP001519460"/>
    </source>
</evidence>
<dbReference type="AlphaFoldDB" id="A0ABD0M1B1"/>
<proteinExistence type="predicted"/>
<feature type="non-terminal residue" evidence="2">
    <location>
        <position position="260"/>
    </location>
</feature>
<reference evidence="2 3" key="1">
    <citation type="journal article" date="2023" name="Sci. Data">
        <title>Genome assembly of the Korean intertidal mud-creeper Batillaria attramentaria.</title>
        <authorList>
            <person name="Patra A.K."/>
            <person name="Ho P.T."/>
            <person name="Jun S."/>
            <person name="Lee S.J."/>
            <person name="Kim Y."/>
            <person name="Won Y.J."/>
        </authorList>
    </citation>
    <scope>NUCLEOTIDE SEQUENCE [LARGE SCALE GENOMIC DNA]</scope>
    <source>
        <strain evidence="2">Wonlab-2016</strain>
    </source>
</reference>
<sequence>MSTSLYAHTFDSPESDLRSVHEGVKTRTNLNTKPQEFKALTAFSTGLSTIGLGASTEISPRPFNGNLLPSRSFRGSDKSRVSRVSHETAHGRRGTGTGTVNNMVNQRRTVKRKKTQHTGDSSQDLSTETAEKRVEKKSSKKPRKVISVPSGVGSLRKHFHLVEKPRSVSKGMSQTIILSGNSAEGGEAEGAVGGANVTQTPRDEILKQLGFVLEKLDMMSTEQRAMSKELEKVQGTVLDLHHENAQLKKDIQKFRAEAEE</sequence>
<dbReference type="Proteomes" id="UP001519460">
    <property type="component" value="Unassembled WGS sequence"/>
</dbReference>
<name>A0ABD0M1B1_9CAEN</name>
<evidence type="ECO:0000256" key="1">
    <source>
        <dbReference type="SAM" id="MobiDB-lite"/>
    </source>
</evidence>